<feature type="non-terminal residue" evidence="1">
    <location>
        <position position="28"/>
    </location>
</feature>
<dbReference type="OrthoDB" id="1675975at2759"/>
<name>A0A7J8TYY5_9ROSI</name>
<evidence type="ECO:0000313" key="1">
    <source>
        <dbReference type="EMBL" id="MBA0643350.1"/>
    </source>
</evidence>
<gene>
    <name evidence="1" type="ORF">Goklo_027652</name>
</gene>
<reference evidence="1 2" key="1">
    <citation type="journal article" date="2019" name="Genome Biol. Evol.">
        <title>Insights into the evolution of the New World diploid cottons (Gossypium, subgenus Houzingenia) based on genome sequencing.</title>
        <authorList>
            <person name="Grover C.E."/>
            <person name="Arick M.A. 2nd"/>
            <person name="Thrash A."/>
            <person name="Conover J.L."/>
            <person name="Sanders W.S."/>
            <person name="Peterson D.G."/>
            <person name="Frelichowski J.E."/>
            <person name="Scheffler J.A."/>
            <person name="Scheffler B.E."/>
            <person name="Wendel J.F."/>
        </authorList>
    </citation>
    <scope>NUCLEOTIDE SEQUENCE [LARGE SCALE GENOMIC DNA]</scope>
    <source>
        <strain evidence="1">57</strain>
        <tissue evidence="1">Leaf</tissue>
    </source>
</reference>
<accession>A0A7J8TYY5</accession>
<proteinExistence type="predicted"/>
<dbReference type="EMBL" id="JABFAB010000003">
    <property type="protein sequence ID" value="MBA0643350.1"/>
    <property type="molecule type" value="Genomic_DNA"/>
</dbReference>
<evidence type="ECO:0000313" key="2">
    <source>
        <dbReference type="Proteomes" id="UP000593573"/>
    </source>
</evidence>
<keyword evidence="2" id="KW-1185">Reference proteome</keyword>
<sequence length="28" mass="3112">MASVQLQGTALELVMLIQIEAKTLNQMH</sequence>
<organism evidence="1 2">
    <name type="scientific">Gossypium klotzschianum</name>
    <dbReference type="NCBI Taxonomy" id="34286"/>
    <lineage>
        <taxon>Eukaryota</taxon>
        <taxon>Viridiplantae</taxon>
        <taxon>Streptophyta</taxon>
        <taxon>Embryophyta</taxon>
        <taxon>Tracheophyta</taxon>
        <taxon>Spermatophyta</taxon>
        <taxon>Magnoliopsida</taxon>
        <taxon>eudicotyledons</taxon>
        <taxon>Gunneridae</taxon>
        <taxon>Pentapetalae</taxon>
        <taxon>rosids</taxon>
        <taxon>malvids</taxon>
        <taxon>Malvales</taxon>
        <taxon>Malvaceae</taxon>
        <taxon>Malvoideae</taxon>
        <taxon>Gossypium</taxon>
    </lineage>
</organism>
<protein>
    <submittedName>
        <fullName evidence="1">Uncharacterized protein</fullName>
    </submittedName>
</protein>
<dbReference type="AlphaFoldDB" id="A0A7J8TYY5"/>
<dbReference type="Proteomes" id="UP000593573">
    <property type="component" value="Unassembled WGS sequence"/>
</dbReference>
<comment type="caution">
    <text evidence="1">The sequence shown here is derived from an EMBL/GenBank/DDBJ whole genome shotgun (WGS) entry which is preliminary data.</text>
</comment>